<gene>
    <name evidence="2" type="ORF">SAMN06296058_0260</name>
</gene>
<dbReference type="OrthoDB" id="6054402at2"/>
<organism evidence="2 3">
    <name type="scientific">Pseudoxanthomonas indica</name>
    <dbReference type="NCBI Taxonomy" id="428993"/>
    <lineage>
        <taxon>Bacteria</taxon>
        <taxon>Pseudomonadati</taxon>
        <taxon>Pseudomonadota</taxon>
        <taxon>Gammaproteobacteria</taxon>
        <taxon>Lysobacterales</taxon>
        <taxon>Lysobacteraceae</taxon>
        <taxon>Pseudoxanthomonas</taxon>
    </lineage>
</organism>
<name>A0A1T5IV43_9GAMM</name>
<evidence type="ECO:0008006" key="4">
    <source>
        <dbReference type="Google" id="ProtNLM"/>
    </source>
</evidence>
<accession>A0A1T5IV43</accession>
<keyword evidence="1" id="KW-0812">Transmembrane</keyword>
<evidence type="ECO:0000313" key="3">
    <source>
        <dbReference type="Proteomes" id="UP000190341"/>
    </source>
</evidence>
<feature type="transmembrane region" description="Helical" evidence="1">
    <location>
        <begin position="24"/>
        <end position="41"/>
    </location>
</feature>
<dbReference type="RefSeq" id="WP_139381344.1">
    <property type="nucleotide sequence ID" value="NZ_BMCL01000003.1"/>
</dbReference>
<keyword evidence="3" id="KW-1185">Reference proteome</keyword>
<keyword evidence="1" id="KW-1133">Transmembrane helix</keyword>
<keyword evidence="1" id="KW-0472">Membrane</keyword>
<dbReference type="EMBL" id="FUZV01000001">
    <property type="protein sequence ID" value="SKC42838.1"/>
    <property type="molecule type" value="Genomic_DNA"/>
</dbReference>
<dbReference type="AlphaFoldDB" id="A0A1T5IV43"/>
<dbReference type="STRING" id="428993.SAMN06296058_0260"/>
<proteinExistence type="predicted"/>
<dbReference type="Proteomes" id="UP000190341">
    <property type="component" value="Unassembled WGS sequence"/>
</dbReference>
<sequence length="150" mass="16781">MANSPHSSSVSVSCRLDWQPSRQLQASLILLGLLAAMAMLGSNAPSVLRWPIGMLAFAWGLVCARWEARRPRPCFVLPGGNEPPRVDGQAVRDLRLSRRGPLTVLAWQDPTGRWRHRSCCPDSLSRQARRELTLAAEDWRVSRSRRSMAP</sequence>
<reference evidence="2 3" key="1">
    <citation type="submission" date="2017-02" db="EMBL/GenBank/DDBJ databases">
        <authorList>
            <person name="Peterson S.W."/>
        </authorList>
    </citation>
    <scope>NUCLEOTIDE SEQUENCE [LARGE SCALE GENOMIC DNA]</scope>
    <source>
        <strain evidence="2 3">P15</strain>
    </source>
</reference>
<protein>
    <recommendedName>
        <fullName evidence="4">Toxin CptA</fullName>
    </recommendedName>
</protein>
<evidence type="ECO:0000313" key="2">
    <source>
        <dbReference type="EMBL" id="SKC42838.1"/>
    </source>
</evidence>
<evidence type="ECO:0000256" key="1">
    <source>
        <dbReference type="SAM" id="Phobius"/>
    </source>
</evidence>